<accession>A0ABX4I418</accession>
<dbReference type="InterPro" id="IPR014955">
    <property type="entry name" value="DUF1826"/>
</dbReference>
<evidence type="ECO:0000313" key="2">
    <source>
        <dbReference type="EMBL" id="PCO06861.1"/>
    </source>
</evidence>
<evidence type="ECO:0000313" key="3">
    <source>
        <dbReference type="Proteomes" id="UP000218427"/>
    </source>
</evidence>
<comment type="caution">
    <text evidence="2">The sequence shown here is derived from an EMBL/GenBank/DDBJ whole genome shotgun (WGS) entry which is preliminary data.</text>
</comment>
<gene>
    <name evidence="2" type="ORF">AWR36_003720</name>
</gene>
<dbReference type="RefSeq" id="WP_082679364.1">
    <property type="nucleotide sequence ID" value="NZ_LRFG02000001.1"/>
</dbReference>
<proteinExistence type="predicted"/>
<protein>
    <submittedName>
        <fullName evidence="2">DUF1826 domain-containing protein</fullName>
    </submittedName>
</protein>
<organism evidence="2 3">
    <name type="scientific">Microbulbifer flavimaris</name>
    <dbReference type="NCBI Taxonomy" id="1781068"/>
    <lineage>
        <taxon>Bacteria</taxon>
        <taxon>Pseudomonadati</taxon>
        <taxon>Pseudomonadota</taxon>
        <taxon>Gammaproteobacteria</taxon>
        <taxon>Cellvibrionales</taxon>
        <taxon>Microbulbiferaceae</taxon>
        <taxon>Microbulbifer</taxon>
    </lineage>
</organism>
<reference evidence="2" key="1">
    <citation type="submission" date="2017-08" db="EMBL/GenBank/DDBJ databases">
        <title>Microbulbifer marisrubri sp. nov., a halophilic alphaproteobacterium isolated from marine sediment of the Yellow Sea, China.</title>
        <authorList>
            <person name="Zhang G."/>
            <person name="Xiong Q."/>
        </authorList>
    </citation>
    <scope>NUCLEOTIDE SEQUENCE [LARGE SCALE GENOMIC DNA]</scope>
    <source>
        <strain evidence="2">WRN-8</strain>
    </source>
</reference>
<dbReference type="EMBL" id="LRFG02000001">
    <property type="protein sequence ID" value="PCO06861.1"/>
    <property type="molecule type" value="Genomic_DNA"/>
</dbReference>
<dbReference type="Proteomes" id="UP000218427">
    <property type="component" value="Unassembled WGS sequence"/>
</dbReference>
<name>A0ABX4I418_9GAMM</name>
<evidence type="ECO:0000256" key="1">
    <source>
        <dbReference type="SAM" id="MobiDB-lite"/>
    </source>
</evidence>
<feature type="region of interest" description="Disordered" evidence="1">
    <location>
        <begin position="24"/>
        <end position="47"/>
    </location>
</feature>
<dbReference type="Pfam" id="PF08856">
    <property type="entry name" value="DUF1826"/>
    <property type="match status" value="1"/>
</dbReference>
<sequence>MRACLCPVTEEPVSNISVPQRATGAALVQAQEPTRPAPAPADTTPSQKAPIVRRAAFAGTPEILADLCRDSVNLAVWQRRLSQELIAECQGFMQKPGFNSHRLVVPAAMADDLTDLLPSLEDFPLLRADIELLADMFTCLFDISAIGLRLTPLTDTMCPKFHVDRVPCRLITTYVGPGTEWLANDCLDRSKLGAGSTGLSDAESGLYPTTQPVQSLAPGDVALLKGELWEGNEGAGLVHRSPAVPAGQRRLILTFDFASSDL</sequence>
<keyword evidence="3" id="KW-1185">Reference proteome</keyword>